<dbReference type="NCBIfam" id="NF001533">
    <property type="entry name" value="PRK00364.2-4"/>
    <property type="match status" value="1"/>
</dbReference>
<keyword evidence="3" id="KW-0963">Cytoplasm</keyword>
<dbReference type="PANTHER" id="PTHR10772">
    <property type="entry name" value="10 KDA HEAT SHOCK PROTEIN"/>
    <property type="match status" value="1"/>
</dbReference>
<proteinExistence type="inferred from homology"/>
<evidence type="ECO:0000256" key="4">
    <source>
        <dbReference type="RuleBase" id="RU000535"/>
    </source>
</evidence>
<dbReference type="GO" id="GO:0044183">
    <property type="term" value="F:protein folding chaperone"/>
    <property type="evidence" value="ECO:0007669"/>
    <property type="project" value="InterPro"/>
</dbReference>
<dbReference type="GO" id="GO:0051082">
    <property type="term" value="F:unfolded protein binding"/>
    <property type="evidence" value="ECO:0007669"/>
    <property type="project" value="TreeGrafter"/>
</dbReference>
<comment type="caution">
    <text evidence="5">The sequence shown here is derived from an EMBL/GenBank/DDBJ whole genome shotgun (WGS) entry which is preliminary data.</text>
</comment>
<dbReference type="HAMAP" id="MF_00580">
    <property type="entry name" value="CH10"/>
    <property type="match status" value="1"/>
</dbReference>
<dbReference type="InterPro" id="IPR020818">
    <property type="entry name" value="Chaperonin_GroES"/>
</dbReference>
<dbReference type="GO" id="GO:0005524">
    <property type="term" value="F:ATP binding"/>
    <property type="evidence" value="ECO:0007669"/>
    <property type="project" value="InterPro"/>
</dbReference>
<dbReference type="InterPro" id="IPR037124">
    <property type="entry name" value="Chaperonin_GroES_sf"/>
</dbReference>
<organism evidence="5 6">
    <name type="scientific">Enterococcus silesiacus</name>
    <dbReference type="NCBI Taxonomy" id="332949"/>
    <lineage>
        <taxon>Bacteria</taxon>
        <taxon>Bacillati</taxon>
        <taxon>Bacillota</taxon>
        <taxon>Bacilli</taxon>
        <taxon>Lactobacillales</taxon>
        <taxon>Enterococcaceae</taxon>
        <taxon>Enterococcus</taxon>
    </lineage>
</organism>
<protein>
    <recommendedName>
        <fullName evidence="3">Co-chaperonin GroES</fullName>
    </recommendedName>
    <alternativeName>
        <fullName evidence="3">10 kDa chaperonin</fullName>
    </alternativeName>
    <alternativeName>
        <fullName evidence="3">Chaperonin-10</fullName>
        <shortName evidence="3">Cpn10</shortName>
    </alternativeName>
</protein>
<dbReference type="Gene3D" id="2.30.33.40">
    <property type="entry name" value="GroES chaperonin"/>
    <property type="match status" value="1"/>
</dbReference>
<dbReference type="GO" id="GO:0046872">
    <property type="term" value="F:metal ion binding"/>
    <property type="evidence" value="ECO:0007669"/>
    <property type="project" value="TreeGrafter"/>
</dbReference>
<comment type="function">
    <text evidence="3 4">Together with the chaperonin GroEL, plays an essential role in assisting protein folding. The GroEL-GroES system forms a nano-cage that allows encapsulation of the non-native substrate proteins and provides a physical environment optimized to promote and accelerate protein folding. GroES binds to the apical surface of the GroEL ring, thereby capping the opening of the GroEL channel.</text>
</comment>
<dbReference type="SUPFAM" id="SSF50129">
    <property type="entry name" value="GroES-like"/>
    <property type="match status" value="1"/>
</dbReference>
<sequence>MEGFIVLKPLSDRVIIEVAKEEEKTVGGIVLASAAQEKPQTGKVIAVGEGRVLDNGTKVPADVKEGDTVMFEKYSGTEVKYEGNDYLIVSGKDIIAIVE</sequence>
<dbReference type="GO" id="GO:0051087">
    <property type="term" value="F:protein-folding chaperone binding"/>
    <property type="evidence" value="ECO:0007669"/>
    <property type="project" value="TreeGrafter"/>
</dbReference>
<name>A0AA91JQ68_9ENTE</name>
<evidence type="ECO:0000256" key="1">
    <source>
        <dbReference type="ARBA" id="ARBA00006975"/>
    </source>
</evidence>
<dbReference type="NCBIfam" id="NF001534">
    <property type="entry name" value="PRK00364.2-5"/>
    <property type="match status" value="1"/>
</dbReference>
<reference evidence="5 6" key="1">
    <citation type="submission" date="2014-12" db="EMBL/GenBank/DDBJ databases">
        <title>Draft genome sequences of 29 type strains of Enterococci.</title>
        <authorList>
            <person name="Zhong Z."/>
            <person name="Sun Z."/>
            <person name="Liu W."/>
            <person name="Zhang W."/>
            <person name="Zhang H."/>
        </authorList>
    </citation>
    <scope>NUCLEOTIDE SEQUENCE [LARGE SCALE GENOMIC DNA]</scope>
    <source>
        <strain evidence="5 6">DSM 22801</strain>
    </source>
</reference>
<comment type="similarity">
    <text evidence="1 3 4">Belongs to the GroES chaperonin family.</text>
</comment>
<gene>
    <name evidence="3" type="primary">groES</name>
    <name evidence="3" type="synonym">groS</name>
    <name evidence="5" type="ORF">RV15_GL003014</name>
</gene>
<dbReference type="Pfam" id="PF00166">
    <property type="entry name" value="Cpn10"/>
    <property type="match status" value="1"/>
</dbReference>
<dbReference type="InterPro" id="IPR018369">
    <property type="entry name" value="Chaprnonin_Cpn10_CS"/>
</dbReference>
<dbReference type="Proteomes" id="UP000183039">
    <property type="component" value="Unassembled WGS sequence"/>
</dbReference>
<evidence type="ECO:0000313" key="6">
    <source>
        <dbReference type="Proteomes" id="UP000183039"/>
    </source>
</evidence>
<evidence type="ECO:0000256" key="2">
    <source>
        <dbReference type="ARBA" id="ARBA00023186"/>
    </source>
</evidence>
<dbReference type="AlphaFoldDB" id="A0AA91JQ68"/>
<comment type="subcellular location">
    <subcellularLocation>
        <location evidence="3">Cytoplasm</location>
    </subcellularLocation>
</comment>
<dbReference type="PROSITE" id="PS00681">
    <property type="entry name" value="CHAPERONINS_CPN10"/>
    <property type="match status" value="1"/>
</dbReference>
<evidence type="ECO:0000256" key="3">
    <source>
        <dbReference type="HAMAP-Rule" id="MF_00580"/>
    </source>
</evidence>
<dbReference type="InterPro" id="IPR011032">
    <property type="entry name" value="GroES-like_sf"/>
</dbReference>
<dbReference type="SMART" id="SM00883">
    <property type="entry name" value="Cpn10"/>
    <property type="match status" value="1"/>
</dbReference>
<evidence type="ECO:0000313" key="5">
    <source>
        <dbReference type="EMBL" id="OJG92589.1"/>
    </source>
</evidence>
<dbReference type="FunFam" id="2.30.33.40:FF:000001">
    <property type="entry name" value="10 kDa chaperonin"/>
    <property type="match status" value="1"/>
</dbReference>
<dbReference type="CDD" id="cd00320">
    <property type="entry name" value="cpn10"/>
    <property type="match status" value="1"/>
</dbReference>
<comment type="subunit">
    <text evidence="3">Heptamer of 7 subunits arranged in a ring. Interacts with the chaperonin GroEL.</text>
</comment>
<accession>A0AA91JQ68</accession>
<dbReference type="PANTHER" id="PTHR10772:SF58">
    <property type="entry name" value="CO-CHAPERONIN GROES"/>
    <property type="match status" value="1"/>
</dbReference>
<dbReference type="NCBIfam" id="NF001531">
    <property type="entry name" value="PRK00364.2-2"/>
    <property type="match status" value="1"/>
</dbReference>
<keyword evidence="2 3" id="KW-0143">Chaperone</keyword>
<dbReference type="EMBL" id="JXLC01000005">
    <property type="protein sequence ID" value="OJG92589.1"/>
    <property type="molecule type" value="Genomic_DNA"/>
</dbReference>
<dbReference type="PRINTS" id="PR00297">
    <property type="entry name" value="CHAPERONIN10"/>
</dbReference>
<dbReference type="GO" id="GO:0005737">
    <property type="term" value="C:cytoplasm"/>
    <property type="evidence" value="ECO:0007669"/>
    <property type="project" value="UniProtKB-SubCell"/>
</dbReference>